<dbReference type="Pfam" id="PF03372">
    <property type="entry name" value="Exo_endo_phos"/>
    <property type="match status" value="1"/>
</dbReference>
<dbReference type="PANTHER" id="PTHR14859">
    <property type="entry name" value="CALCOFLUOR WHITE HYPERSENSITIVE PROTEIN PRECURSOR"/>
    <property type="match status" value="1"/>
</dbReference>
<comment type="caution">
    <text evidence="2">The sequence shown here is derived from an EMBL/GenBank/DDBJ whole genome shotgun (WGS) entry which is preliminary data.</text>
</comment>
<evidence type="ECO:0000313" key="2">
    <source>
        <dbReference type="EMBL" id="PIR42009.1"/>
    </source>
</evidence>
<dbReference type="EMBL" id="PCXP01000009">
    <property type="protein sequence ID" value="PIR42009.1"/>
    <property type="molecule type" value="Genomic_DNA"/>
</dbReference>
<sequence length="352" mass="40796">MDFLPDFLAQFFTREDFKKNKKNIALLLFLCSNLFKYFKNRIKRVRMRKITFLLLVFFCTVNSFPQKNVKRSDKEITDKNKLTVATWNIGYGIKFKEILDGMEKINADIFILQEVDKNTKRTGTKDIAFELAHSLGYGFVWSEEFEELSQRDSSLPIKLKTYTGQAILSRYPIKLLQELSFKHQAANWNPHVFPPFNRSWFQPRNGERIAQIVSVNINGVEVIIVNTHLESSVSDLKKVPQMEEIFNALGELNFQNKPTIIAGDMNTGKGSQSPIVKLVHENGYHGALWLAYHNKFSNKLFKAQGTTEKEEVLDWIFVNYNFFVRDAKVLGNIKGSDHYPIFALLEVFSKTR</sequence>
<dbReference type="AlphaFoldDB" id="A0A2H0R660"/>
<dbReference type="GO" id="GO:0006506">
    <property type="term" value="P:GPI anchor biosynthetic process"/>
    <property type="evidence" value="ECO:0007669"/>
    <property type="project" value="TreeGrafter"/>
</dbReference>
<proteinExistence type="predicted"/>
<protein>
    <recommendedName>
        <fullName evidence="1">Endonuclease/exonuclease/phosphatase domain-containing protein</fullName>
    </recommendedName>
</protein>
<dbReference type="Gene3D" id="3.60.10.10">
    <property type="entry name" value="Endonuclease/exonuclease/phosphatase"/>
    <property type="match status" value="1"/>
</dbReference>
<dbReference type="Proteomes" id="UP000230208">
    <property type="component" value="Unassembled WGS sequence"/>
</dbReference>
<feature type="domain" description="Endonuclease/exonuclease/phosphatase" evidence="1">
    <location>
        <begin position="85"/>
        <end position="338"/>
    </location>
</feature>
<dbReference type="PANTHER" id="PTHR14859:SF1">
    <property type="entry name" value="PGAP2-INTERACTING PROTEIN"/>
    <property type="match status" value="1"/>
</dbReference>
<dbReference type="SUPFAM" id="SSF56219">
    <property type="entry name" value="DNase I-like"/>
    <property type="match status" value="1"/>
</dbReference>
<evidence type="ECO:0000313" key="3">
    <source>
        <dbReference type="Proteomes" id="UP000230208"/>
    </source>
</evidence>
<accession>A0A2H0R660</accession>
<dbReference type="InterPro" id="IPR036691">
    <property type="entry name" value="Endo/exonu/phosph_ase_sf"/>
</dbReference>
<organism evidence="2 3">
    <name type="scientific">Candidatus Yanofskybacteria bacterium CG10_big_fil_rev_8_21_14_0_10_37_15</name>
    <dbReference type="NCBI Taxonomy" id="1975097"/>
    <lineage>
        <taxon>Bacteria</taxon>
        <taxon>Candidatus Yanofskyibacteriota</taxon>
    </lineage>
</organism>
<dbReference type="InterPro" id="IPR005135">
    <property type="entry name" value="Endo/exonuclease/phosphatase"/>
</dbReference>
<dbReference type="GO" id="GO:0003824">
    <property type="term" value="F:catalytic activity"/>
    <property type="evidence" value="ECO:0007669"/>
    <property type="project" value="InterPro"/>
</dbReference>
<name>A0A2H0R660_9BACT</name>
<dbReference type="GO" id="GO:0016020">
    <property type="term" value="C:membrane"/>
    <property type="evidence" value="ECO:0007669"/>
    <property type="project" value="GOC"/>
</dbReference>
<dbReference type="InterPro" id="IPR051916">
    <property type="entry name" value="GPI-anchor_lipid_remodeler"/>
</dbReference>
<reference evidence="2 3" key="1">
    <citation type="submission" date="2017-09" db="EMBL/GenBank/DDBJ databases">
        <title>Depth-based differentiation of microbial function through sediment-hosted aquifers and enrichment of novel symbionts in the deep terrestrial subsurface.</title>
        <authorList>
            <person name="Probst A.J."/>
            <person name="Ladd B."/>
            <person name="Jarett J.K."/>
            <person name="Geller-Mcgrath D.E."/>
            <person name="Sieber C.M."/>
            <person name="Emerson J.B."/>
            <person name="Anantharaman K."/>
            <person name="Thomas B.C."/>
            <person name="Malmstrom R."/>
            <person name="Stieglmeier M."/>
            <person name="Klingl A."/>
            <person name="Woyke T."/>
            <person name="Ryan C.M."/>
            <person name="Banfield J.F."/>
        </authorList>
    </citation>
    <scope>NUCLEOTIDE SEQUENCE [LARGE SCALE GENOMIC DNA]</scope>
    <source>
        <strain evidence="2">CG10_big_fil_rev_8_21_14_0_10_37_15</strain>
    </source>
</reference>
<gene>
    <name evidence="2" type="ORF">COV30_00635</name>
</gene>
<evidence type="ECO:0000259" key="1">
    <source>
        <dbReference type="Pfam" id="PF03372"/>
    </source>
</evidence>